<dbReference type="Proteomes" id="UP000831963">
    <property type="component" value="Chromosome"/>
</dbReference>
<evidence type="ECO:0000313" key="3">
    <source>
        <dbReference type="Proteomes" id="UP000831963"/>
    </source>
</evidence>
<name>A0ABY4IJU2_9MICO</name>
<proteinExistence type="predicted"/>
<dbReference type="EMBL" id="CP078077">
    <property type="protein sequence ID" value="UPL13037.1"/>
    <property type="molecule type" value="Genomic_DNA"/>
</dbReference>
<sequence length="67" mass="7245">MISESSAEANARRQVFASSRSAYGSHPAGLSRIIMSTSPPVATMCRMRESRHMMPTFSTCSAGQYTA</sequence>
<accession>A0ABY4IJU2</accession>
<gene>
    <name evidence="2" type="ORF">KV396_00370</name>
</gene>
<evidence type="ECO:0000256" key="1">
    <source>
        <dbReference type="SAM" id="MobiDB-lite"/>
    </source>
</evidence>
<evidence type="ECO:0000313" key="2">
    <source>
        <dbReference type="EMBL" id="UPL13037.1"/>
    </source>
</evidence>
<dbReference type="RefSeq" id="WP_247956479.1">
    <property type="nucleotide sequence ID" value="NZ_CP078077.1"/>
</dbReference>
<protein>
    <submittedName>
        <fullName evidence="2">Uncharacterized protein</fullName>
    </submittedName>
</protein>
<reference evidence="2 3" key="1">
    <citation type="submission" date="2021-06" db="EMBL/GenBank/DDBJ databases">
        <title>Genome-based taxonomic framework of Microbacterium strains isolated from marine environment, the description of four new species and reclassification of four preexisting species.</title>
        <authorList>
            <person name="Lee S.D."/>
            <person name="Kim S.-M."/>
            <person name="Byeon Y.-S."/>
            <person name="Yang H.L."/>
            <person name="Kim I.S."/>
        </authorList>
    </citation>
    <scope>NUCLEOTIDE SEQUENCE [LARGE SCALE GENOMIC DNA]</scope>
    <source>
        <strain evidence="2 3">SSW1-36</strain>
    </source>
</reference>
<feature type="region of interest" description="Disordered" evidence="1">
    <location>
        <begin position="1"/>
        <end position="28"/>
    </location>
</feature>
<organism evidence="2 3">
    <name type="scientific">Microbacterium galbinum</name>
    <dbReference type="NCBI Taxonomy" id="2851646"/>
    <lineage>
        <taxon>Bacteria</taxon>
        <taxon>Bacillati</taxon>
        <taxon>Actinomycetota</taxon>
        <taxon>Actinomycetes</taxon>
        <taxon>Micrococcales</taxon>
        <taxon>Microbacteriaceae</taxon>
        <taxon>Microbacterium</taxon>
    </lineage>
</organism>
<keyword evidence="3" id="KW-1185">Reference proteome</keyword>